<dbReference type="InterPro" id="IPR036388">
    <property type="entry name" value="WH-like_DNA-bd_sf"/>
</dbReference>
<gene>
    <name evidence="3" type="ORF">BRE01_39130</name>
</gene>
<dbReference type="EMBL" id="BJON01000015">
    <property type="protein sequence ID" value="GED70211.1"/>
    <property type="molecule type" value="Genomic_DNA"/>
</dbReference>
<evidence type="ECO:0000256" key="1">
    <source>
        <dbReference type="SAM" id="MobiDB-lite"/>
    </source>
</evidence>
<dbReference type="SUPFAM" id="SSF88659">
    <property type="entry name" value="Sigma3 and sigma4 domains of RNA polymerase sigma factors"/>
    <property type="match status" value="1"/>
</dbReference>
<name>A0ABQ0TQR8_9BACL</name>
<evidence type="ECO:0000313" key="4">
    <source>
        <dbReference type="Proteomes" id="UP000319578"/>
    </source>
</evidence>
<comment type="caution">
    <text evidence="3">The sequence shown here is derived from an EMBL/GenBank/DDBJ whole genome shotgun (WGS) entry which is preliminary data.</text>
</comment>
<dbReference type="Gene3D" id="1.10.10.10">
    <property type="entry name" value="Winged helix-like DNA-binding domain superfamily/Winged helix DNA-binding domain"/>
    <property type="match status" value="1"/>
</dbReference>
<feature type="region of interest" description="Disordered" evidence="1">
    <location>
        <begin position="74"/>
        <end position="95"/>
    </location>
</feature>
<accession>A0ABQ0TQR8</accession>
<protein>
    <recommendedName>
        <fullName evidence="2">RNA polymerase sigma factor 70 region 4 type 2 domain-containing protein</fullName>
    </recommendedName>
</protein>
<proteinExistence type="predicted"/>
<evidence type="ECO:0000259" key="2">
    <source>
        <dbReference type="Pfam" id="PF08281"/>
    </source>
</evidence>
<keyword evidence="4" id="KW-1185">Reference proteome</keyword>
<dbReference type="Pfam" id="PF08281">
    <property type="entry name" value="Sigma70_r4_2"/>
    <property type="match status" value="1"/>
</dbReference>
<dbReference type="InterPro" id="IPR013249">
    <property type="entry name" value="RNA_pol_sigma70_r4_t2"/>
</dbReference>
<reference evidence="3 4" key="1">
    <citation type="submission" date="2019-06" db="EMBL/GenBank/DDBJ databases">
        <title>Whole genome shotgun sequence of Brevibacillus reuszeri NBRC 15719.</title>
        <authorList>
            <person name="Hosoyama A."/>
            <person name="Uohara A."/>
            <person name="Ohji S."/>
            <person name="Ichikawa N."/>
        </authorList>
    </citation>
    <scope>NUCLEOTIDE SEQUENCE [LARGE SCALE GENOMIC DNA]</scope>
    <source>
        <strain evidence="3 4">NBRC 15719</strain>
    </source>
</reference>
<dbReference type="Proteomes" id="UP000319578">
    <property type="component" value="Unassembled WGS sequence"/>
</dbReference>
<feature type="domain" description="RNA polymerase sigma factor 70 region 4 type 2" evidence="2">
    <location>
        <begin position="106"/>
        <end position="133"/>
    </location>
</feature>
<organism evidence="3 4">
    <name type="scientific">Brevibacillus reuszeri</name>
    <dbReference type="NCBI Taxonomy" id="54915"/>
    <lineage>
        <taxon>Bacteria</taxon>
        <taxon>Bacillati</taxon>
        <taxon>Bacillota</taxon>
        <taxon>Bacilli</taxon>
        <taxon>Bacillales</taxon>
        <taxon>Paenibacillaceae</taxon>
        <taxon>Brevibacillus</taxon>
    </lineage>
</organism>
<evidence type="ECO:0000313" key="3">
    <source>
        <dbReference type="EMBL" id="GED70211.1"/>
    </source>
</evidence>
<sequence length="155" mass="17703">MILALFIQRKSPIDSDSATQTHRSIDKAELEKDMQKISRQLKQEHERLSADVQDTRADLLQEVQQLRKRIDQLEKQGSERSQMIDPPLKSEPVLTSEPVAEVDMLALRERYRRAFELSKEGLSYDEIAKRLGAGRGEIDLIFSLAAKNERGQADA</sequence>
<dbReference type="InterPro" id="IPR013324">
    <property type="entry name" value="RNA_pol_sigma_r3/r4-like"/>
</dbReference>